<feature type="domain" description="NACHT" evidence="3">
    <location>
        <begin position="198"/>
        <end position="318"/>
    </location>
</feature>
<dbReference type="Pfam" id="PF24883">
    <property type="entry name" value="NPHP3_N"/>
    <property type="match status" value="1"/>
</dbReference>
<dbReference type="PANTHER" id="PTHR10039:SF14">
    <property type="entry name" value="NACHT DOMAIN-CONTAINING PROTEIN"/>
    <property type="match status" value="1"/>
</dbReference>
<feature type="compositionally biased region" description="Low complexity" evidence="2">
    <location>
        <begin position="27"/>
        <end position="41"/>
    </location>
</feature>
<feature type="compositionally biased region" description="Pro residues" evidence="2">
    <location>
        <begin position="89"/>
        <end position="100"/>
    </location>
</feature>
<keyword evidence="1" id="KW-0677">Repeat</keyword>
<evidence type="ECO:0000256" key="1">
    <source>
        <dbReference type="ARBA" id="ARBA00022737"/>
    </source>
</evidence>
<dbReference type="Proteomes" id="UP000629468">
    <property type="component" value="Unassembled WGS sequence"/>
</dbReference>
<evidence type="ECO:0000313" key="4">
    <source>
        <dbReference type="EMBL" id="KAF7770663.1"/>
    </source>
</evidence>
<dbReference type="InterPro" id="IPR056884">
    <property type="entry name" value="NPHP3-like_N"/>
</dbReference>
<dbReference type="PROSITE" id="PS50837">
    <property type="entry name" value="NACHT"/>
    <property type="match status" value="1"/>
</dbReference>
<dbReference type="InterPro" id="IPR007111">
    <property type="entry name" value="NACHT_NTPase"/>
</dbReference>
<proteinExistence type="predicted"/>
<sequence>MPKLTLHLPGFMHFGRSRSPKPKRDPSSAIDISPSSHSSSPVGASQQVQGGSITAAQNISDGSAGQLTHDSQPVISLVKPYTTGLQLPSPFPQPTPPPRQHLPQSQNENPGALNVIQNTYESRNVSVEGNMNQVSYNYANTIVNASNKFMAELLEKTIPGAAFDSSARDPPPRCHPGTRLAILARCIEFIANAAGEKKMRWVVGAAGVGKSAIMQNVAESPLPSLAAKCEPYRQFIEHEITREPSLLQSSVSVQFEKFVVEPMIRRPLLNPLDRVLIIIDGLDECDKSHTQRELLRLISDACSTYPSSPIVWMIASRPEPHITSFFTQDRVKAVYEKEEILVDSYEARSDAEKFLRNELTKIQDEFSLHPRWLPERDLWKLANASGGLFVFADTVIKYIGDPVYGNPTAQLNDVLKVIDVHPLRNVSQEKNPMARLDALYAQILSKVPGEIMINTRKILLALILASRKGRRLRIASFLVLCDWLGMTSDDAYAATRHLLSVLDVPERDKAHKSMIRCFHKSFIDYISDSTRSGFSSNIEHEAYELEFHCTFRVFKEAPSGINLNARGMDYTIHDSNVSEIGELARGPGTGDNISLTWSVDEEIDWTDNGTRLIMYKLAISNVVEGVREGDPAFCTEFCIRLLTTRWRRYNRNQFPFRELQKLETSQRHEFMKNGILTQTPLNVLHYHSIIGRDIRMQFRCPATRTTYLSDPWDRNCNHNRAGKWGEGMDEDWTTEFETGAYSSACNSCILRFKEQLENWKIRSPDHLVTILFTLTGTCFVEFQFVDPGDGVSEWTYWFLYHLSEEDRRQLGSSV</sequence>
<dbReference type="SUPFAM" id="SSF52540">
    <property type="entry name" value="P-loop containing nucleoside triphosphate hydrolases"/>
    <property type="match status" value="1"/>
</dbReference>
<gene>
    <name evidence="4" type="ORF">Agabi119p4_6637</name>
</gene>
<feature type="region of interest" description="Disordered" evidence="2">
    <location>
        <begin position="1"/>
        <end position="50"/>
    </location>
</feature>
<dbReference type="PANTHER" id="PTHR10039">
    <property type="entry name" value="AMELOGENIN"/>
    <property type="match status" value="1"/>
</dbReference>
<dbReference type="AlphaFoldDB" id="A0A8H7F062"/>
<name>A0A8H7F062_AGABI</name>
<dbReference type="InterPro" id="IPR027417">
    <property type="entry name" value="P-loop_NTPase"/>
</dbReference>
<accession>A0A8H7F062</accession>
<dbReference type="EMBL" id="JABXXO010000009">
    <property type="protein sequence ID" value="KAF7770663.1"/>
    <property type="molecule type" value="Genomic_DNA"/>
</dbReference>
<reference evidence="4 5" key="1">
    <citation type="journal article" name="Sci. Rep.">
        <title>Telomere-to-telomere assembled and centromere annotated genomes of the two main subspecies of the button mushroom Agaricus bisporus reveal especially polymorphic chromosome ends.</title>
        <authorList>
            <person name="Sonnenberg A.S.M."/>
            <person name="Sedaghat-Telgerd N."/>
            <person name="Lavrijssen B."/>
            <person name="Ohm R.A."/>
            <person name="Hendrickx P.M."/>
            <person name="Scholtmeijer K."/>
            <person name="Baars J.J.P."/>
            <person name="van Peer A."/>
        </authorList>
    </citation>
    <scope>NUCLEOTIDE SEQUENCE [LARGE SCALE GENOMIC DNA]</scope>
    <source>
        <strain evidence="4 5">H119_p4</strain>
    </source>
</reference>
<dbReference type="Gene3D" id="3.40.50.300">
    <property type="entry name" value="P-loop containing nucleotide triphosphate hydrolases"/>
    <property type="match status" value="1"/>
</dbReference>
<comment type="caution">
    <text evidence="4">The sequence shown here is derived from an EMBL/GenBank/DDBJ whole genome shotgun (WGS) entry which is preliminary data.</text>
</comment>
<protein>
    <recommendedName>
        <fullName evidence="3">NACHT domain-containing protein</fullName>
    </recommendedName>
</protein>
<evidence type="ECO:0000256" key="2">
    <source>
        <dbReference type="SAM" id="MobiDB-lite"/>
    </source>
</evidence>
<organism evidence="4 5">
    <name type="scientific">Agaricus bisporus var. burnettii</name>
    <dbReference type="NCBI Taxonomy" id="192524"/>
    <lineage>
        <taxon>Eukaryota</taxon>
        <taxon>Fungi</taxon>
        <taxon>Dikarya</taxon>
        <taxon>Basidiomycota</taxon>
        <taxon>Agaricomycotina</taxon>
        <taxon>Agaricomycetes</taxon>
        <taxon>Agaricomycetidae</taxon>
        <taxon>Agaricales</taxon>
        <taxon>Agaricineae</taxon>
        <taxon>Agaricaceae</taxon>
        <taxon>Agaricus</taxon>
    </lineage>
</organism>
<evidence type="ECO:0000313" key="5">
    <source>
        <dbReference type="Proteomes" id="UP000629468"/>
    </source>
</evidence>
<evidence type="ECO:0000259" key="3">
    <source>
        <dbReference type="PROSITE" id="PS50837"/>
    </source>
</evidence>
<feature type="region of interest" description="Disordered" evidence="2">
    <location>
        <begin position="83"/>
        <end position="111"/>
    </location>
</feature>